<dbReference type="Gene3D" id="3.40.50.12780">
    <property type="entry name" value="N-terminal domain of ligase-like"/>
    <property type="match status" value="1"/>
</dbReference>
<name>D8PWP9_SCHCM</name>
<keyword evidence="1" id="KW-0472">Membrane</keyword>
<evidence type="ECO:0000256" key="1">
    <source>
        <dbReference type="SAM" id="Phobius"/>
    </source>
</evidence>
<accession>D8PWP9</accession>
<dbReference type="InterPro" id="IPR000873">
    <property type="entry name" value="AMP-dep_synth/lig_dom"/>
</dbReference>
<dbReference type="GO" id="GO:0005783">
    <property type="term" value="C:endoplasmic reticulum"/>
    <property type="evidence" value="ECO:0007669"/>
    <property type="project" value="TreeGrafter"/>
</dbReference>
<dbReference type="OrthoDB" id="1700726at2759"/>
<evidence type="ECO:0000259" key="2">
    <source>
        <dbReference type="Pfam" id="PF00501"/>
    </source>
</evidence>
<organism evidence="4">
    <name type="scientific">Schizophyllum commune (strain H4-8 / FGSC 9210)</name>
    <name type="common">Split gill fungus</name>
    <dbReference type="NCBI Taxonomy" id="578458"/>
    <lineage>
        <taxon>Eukaryota</taxon>
        <taxon>Fungi</taxon>
        <taxon>Dikarya</taxon>
        <taxon>Basidiomycota</taxon>
        <taxon>Agaricomycotina</taxon>
        <taxon>Agaricomycetes</taxon>
        <taxon>Agaricomycetidae</taxon>
        <taxon>Agaricales</taxon>
        <taxon>Schizophyllaceae</taxon>
        <taxon>Schizophyllum</taxon>
    </lineage>
</organism>
<reference evidence="3 4" key="1">
    <citation type="journal article" date="2010" name="Nat. Biotechnol.">
        <title>Genome sequence of the model mushroom Schizophyllum commune.</title>
        <authorList>
            <person name="Ohm R.A."/>
            <person name="de Jong J.F."/>
            <person name="Lugones L.G."/>
            <person name="Aerts A."/>
            <person name="Kothe E."/>
            <person name="Stajich J.E."/>
            <person name="de Vries R.P."/>
            <person name="Record E."/>
            <person name="Levasseur A."/>
            <person name="Baker S.E."/>
            <person name="Bartholomew K.A."/>
            <person name="Coutinho P.M."/>
            <person name="Erdmann S."/>
            <person name="Fowler T.J."/>
            <person name="Gathman A.C."/>
            <person name="Lombard V."/>
            <person name="Henrissat B."/>
            <person name="Knabe N."/>
            <person name="Kuees U."/>
            <person name="Lilly W.W."/>
            <person name="Lindquist E."/>
            <person name="Lucas S."/>
            <person name="Magnuson J.K."/>
            <person name="Piumi F."/>
            <person name="Raudaskoski M."/>
            <person name="Salamov A."/>
            <person name="Schmutz J."/>
            <person name="Schwarze F.W.M.R."/>
            <person name="vanKuyk P.A."/>
            <person name="Horton J.S."/>
            <person name="Grigoriev I.V."/>
            <person name="Woesten H.A.B."/>
        </authorList>
    </citation>
    <scope>NUCLEOTIDE SEQUENCE [LARGE SCALE GENOMIC DNA]</scope>
    <source>
        <strain evidence="4">H4-8 / FGSC 9210</strain>
    </source>
</reference>
<evidence type="ECO:0000313" key="4">
    <source>
        <dbReference type="Proteomes" id="UP000007431"/>
    </source>
</evidence>
<dbReference type="Pfam" id="PF00501">
    <property type="entry name" value="AMP-binding"/>
    <property type="match status" value="1"/>
</dbReference>
<dbReference type="InParanoid" id="D8PWP9"/>
<feature type="transmembrane region" description="Helical" evidence="1">
    <location>
        <begin position="12"/>
        <end position="30"/>
    </location>
</feature>
<dbReference type="eggNOG" id="KOG1256">
    <property type="taxonomic scope" value="Eukaryota"/>
</dbReference>
<gene>
    <name evidence="3" type="ORF">SCHCODRAFT_65859</name>
</gene>
<dbReference type="GO" id="GO:0016020">
    <property type="term" value="C:membrane"/>
    <property type="evidence" value="ECO:0007669"/>
    <property type="project" value="TreeGrafter"/>
</dbReference>
<dbReference type="Proteomes" id="UP000007431">
    <property type="component" value="Unassembled WGS sequence"/>
</dbReference>
<dbReference type="PANTHER" id="PTHR43272:SF11">
    <property type="entry name" value="AMP-DEPENDENT SYNTHETASE_LIGASE DOMAIN-CONTAINING PROTEIN"/>
    <property type="match status" value="1"/>
</dbReference>
<dbReference type="GO" id="GO:0004467">
    <property type="term" value="F:long-chain fatty acid-CoA ligase activity"/>
    <property type="evidence" value="ECO:0007669"/>
    <property type="project" value="TreeGrafter"/>
</dbReference>
<keyword evidence="4" id="KW-1185">Reference proteome</keyword>
<dbReference type="KEGG" id="scm:SCHCO_02606345"/>
<dbReference type="GeneID" id="9597411"/>
<dbReference type="PANTHER" id="PTHR43272">
    <property type="entry name" value="LONG-CHAIN-FATTY-ACID--COA LIGASE"/>
    <property type="match status" value="1"/>
</dbReference>
<evidence type="ECO:0000313" key="3">
    <source>
        <dbReference type="EMBL" id="EFJ01079.1"/>
    </source>
</evidence>
<dbReference type="SUPFAM" id="SSF56801">
    <property type="entry name" value="Acetyl-CoA synthetase-like"/>
    <property type="match status" value="1"/>
</dbReference>
<dbReference type="InterPro" id="IPR042099">
    <property type="entry name" value="ANL_N_sf"/>
</dbReference>
<dbReference type="VEuPathDB" id="FungiDB:SCHCODRAFT_02606345"/>
<dbReference type="HOGENOM" id="CLU_502652_0_0_1"/>
<dbReference type="STRING" id="578458.D8PWP9"/>
<dbReference type="RefSeq" id="XP_003035981.1">
    <property type="nucleotide sequence ID" value="XM_003035935.1"/>
</dbReference>
<dbReference type="EMBL" id="GL377303">
    <property type="protein sequence ID" value="EFJ01079.1"/>
    <property type="molecule type" value="Genomic_DNA"/>
</dbReference>
<protein>
    <recommendedName>
        <fullName evidence="2">AMP-dependent synthetase/ligase domain-containing protein</fullName>
    </recommendedName>
</protein>
<keyword evidence="1" id="KW-1133">Transmembrane helix</keyword>
<dbReference type="OMA" id="FVNAFTH"/>
<keyword evidence="1" id="KW-0812">Transmembrane</keyword>
<sequence length="565" mass="60732">MALSDYLATDDLTILLGLIAATLFLLQNLYKPQPLVHPILLGRQSDTSKVRNAKESPVYRNYGTGLMGRFPVRPNKDVTVLSDLVRSDQDTPRTLFNTKITNMQLEDRVASFGTGLLRLANLVPGESSVLLLLNDSIEFLISDLALSSHSIPSITLSSATLLDPVLEQHPTTPIITHVDFLTSILELIYESGDEAHHTIVVVGEPSPRVMASVASRITVLQFADVEREGFRVEKTLSPIPKPNDVFSLAYYPNGEGLQGVQLTHANLTAGVCAVKAMIPQQQAVSTLDTFVSAHSLSTAYGRAIAYAAVYEGVSFATLDSTKQFRNEENEVPLDVKDALSFKSYSIPSPTIMFLKPPHLQALVTFVLKDARKNILLHPFAWRHKVAGLAEGYLTKESLWDRLVYDAARGGVVGEVAGSLRLLVVSGGPVPAALLTPARIAFSVPLVNAFTSPLVAGPVLASFALDMQDFPAAPEEPAHVGPPSVNVEARLINVDEDAVARGEDPVGTLLIRGPSVGKPVGAEEFVNVSSGKGKGSDGDEEDEGWLAVGVTARVQTNGAFQIVSQY</sequence>
<proteinExistence type="predicted"/>
<feature type="domain" description="AMP-dependent synthetase/ligase" evidence="2">
    <location>
        <begin position="97"/>
        <end position="517"/>
    </location>
</feature>
<dbReference type="AlphaFoldDB" id="D8PWP9"/>